<dbReference type="EMBL" id="OD002424">
    <property type="protein sequence ID" value="CAD7405185.1"/>
    <property type="molecule type" value="Genomic_DNA"/>
</dbReference>
<organism evidence="1">
    <name type="scientific">Timema poppense</name>
    <name type="common">Walking stick</name>
    <dbReference type="NCBI Taxonomy" id="170557"/>
    <lineage>
        <taxon>Eukaryota</taxon>
        <taxon>Metazoa</taxon>
        <taxon>Ecdysozoa</taxon>
        <taxon>Arthropoda</taxon>
        <taxon>Hexapoda</taxon>
        <taxon>Insecta</taxon>
        <taxon>Pterygota</taxon>
        <taxon>Neoptera</taxon>
        <taxon>Polyneoptera</taxon>
        <taxon>Phasmatodea</taxon>
        <taxon>Timematodea</taxon>
        <taxon>Timematoidea</taxon>
        <taxon>Timematidae</taxon>
        <taxon>Timema</taxon>
    </lineage>
</organism>
<protein>
    <submittedName>
        <fullName evidence="1">Uncharacterized protein</fullName>
    </submittedName>
</protein>
<reference evidence="1" key="1">
    <citation type="submission" date="2020-11" db="EMBL/GenBank/DDBJ databases">
        <authorList>
            <person name="Tran Van P."/>
        </authorList>
    </citation>
    <scope>NUCLEOTIDE SEQUENCE</scope>
</reference>
<proteinExistence type="predicted"/>
<sequence length="123" mass="13465">MAPDRRSVSFESPCRLYGSGTWCEEVEGETVRAHVHPLLPSCRDVIFGGVGLTGIGDHMVLALVKPIYSCLLVTGMDEIRFSAECDKGVLLKSKITRERAIVRNARSKASPPKLTSCAEPDEF</sequence>
<name>A0A7R9H1B8_TIMPO</name>
<evidence type="ECO:0000313" key="1">
    <source>
        <dbReference type="EMBL" id="CAD7405185.1"/>
    </source>
</evidence>
<dbReference type="AlphaFoldDB" id="A0A7R9H1B8"/>
<accession>A0A7R9H1B8</accession>
<gene>
    <name evidence="1" type="ORF">TPSB3V08_LOCUS4853</name>
</gene>